<sequence length="187" mass="19516">MMRRIAVVGDVLETGGSILAYAGPIFTFGHTGHQVALIGGLAFCDACQSTGPIAKAGGPRRLEFMGETAADGDIVLCRCPTPPRIKATLAGESWCDDMAETAGVAASGKNRDGGVVSVIAGTYDESVHAIGRGASTGYPYVIETSDGRIQSGQLDDSGYLPRIHTANEDEYVVYWGDEALARMNGDA</sequence>
<organism evidence="1 2">
    <name type="scientific">Burkholderia pyrrocinia</name>
    <name type="common">Pseudomonas pyrrocinia</name>
    <dbReference type="NCBI Taxonomy" id="60550"/>
    <lineage>
        <taxon>Bacteria</taxon>
        <taxon>Pseudomonadati</taxon>
        <taxon>Pseudomonadota</taxon>
        <taxon>Betaproteobacteria</taxon>
        <taxon>Burkholderiales</taxon>
        <taxon>Burkholderiaceae</taxon>
        <taxon>Burkholderia</taxon>
        <taxon>Burkholderia cepacia complex</taxon>
    </lineage>
</organism>
<keyword evidence="2" id="KW-1185">Reference proteome</keyword>
<name>A0ABZ3BPD7_BURPY</name>
<proteinExistence type="predicted"/>
<reference evidence="1 2" key="1">
    <citation type="submission" date="2024-04" db="EMBL/GenBank/DDBJ databases">
        <title>Biological Control Activity of Plant Growth Promoting Rhizobacteria Burkholderia pyrrocinia BX1 against Tobacco black shank Introduction Tobacco black shank (TBS) caused by the oomycete Phytophthora. nicotianae (P. nicotianae) has become a destructive soil.</title>
        <authorList>
            <person name="Liu X."/>
            <person name="Shu C."/>
        </authorList>
    </citation>
    <scope>NUCLEOTIDE SEQUENCE [LARGE SCALE GENOMIC DNA]</scope>
    <source>
        <strain evidence="1 2">BX1</strain>
    </source>
</reference>
<evidence type="ECO:0000313" key="1">
    <source>
        <dbReference type="EMBL" id="WZW56813.1"/>
    </source>
</evidence>
<dbReference type="CDD" id="cd14744">
    <property type="entry name" value="PAAR_CT_2"/>
    <property type="match status" value="1"/>
</dbReference>
<dbReference type="RefSeq" id="WP_096473194.1">
    <property type="nucleotide sequence ID" value="NZ_CP150850.1"/>
</dbReference>
<protein>
    <submittedName>
        <fullName evidence="1">PAAR domain-containing protein</fullName>
    </submittedName>
</protein>
<dbReference type="Proteomes" id="UP001484179">
    <property type="component" value="Chromosome 2"/>
</dbReference>
<evidence type="ECO:0000313" key="2">
    <source>
        <dbReference type="Proteomes" id="UP001484179"/>
    </source>
</evidence>
<gene>
    <name evidence="1" type="ORF">WN985_30470</name>
</gene>
<accession>A0ABZ3BPD7</accession>
<dbReference type="EMBL" id="CP150850">
    <property type="protein sequence ID" value="WZW56813.1"/>
    <property type="molecule type" value="Genomic_DNA"/>
</dbReference>